<dbReference type="Proteomes" id="UP000194137">
    <property type="component" value="Chromosome"/>
</dbReference>
<dbReference type="InterPro" id="IPR050493">
    <property type="entry name" value="FAD-dep_Monooxygenase_BioMet"/>
</dbReference>
<dbReference type="OrthoDB" id="4230779at2"/>
<evidence type="ECO:0000313" key="7">
    <source>
        <dbReference type="Proteomes" id="UP000194137"/>
    </source>
</evidence>
<dbReference type="Gene3D" id="3.50.50.60">
    <property type="entry name" value="FAD/NAD(P)-binding domain"/>
    <property type="match status" value="1"/>
</dbReference>
<dbReference type="InterPro" id="IPR002938">
    <property type="entry name" value="FAD-bd"/>
</dbReference>
<dbReference type="STRING" id="1235591.CAK95_22270"/>
<organism evidence="6 7">
    <name type="scientific">Pseudorhodoplanes sinuspersici</name>
    <dbReference type="NCBI Taxonomy" id="1235591"/>
    <lineage>
        <taxon>Bacteria</taxon>
        <taxon>Pseudomonadati</taxon>
        <taxon>Pseudomonadota</taxon>
        <taxon>Alphaproteobacteria</taxon>
        <taxon>Hyphomicrobiales</taxon>
        <taxon>Pseudorhodoplanes</taxon>
    </lineage>
</organism>
<dbReference type="KEGG" id="psin:CAK95_22270"/>
<dbReference type="PRINTS" id="PR00420">
    <property type="entry name" value="RNGMNOXGNASE"/>
</dbReference>
<dbReference type="InterPro" id="IPR036188">
    <property type="entry name" value="FAD/NAD-bd_sf"/>
</dbReference>
<evidence type="ECO:0000256" key="2">
    <source>
        <dbReference type="ARBA" id="ARBA00022630"/>
    </source>
</evidence>
<keyword evidence="2" id="KW-0285">Flavoprotein</keyword>
<dbReference type="GO" id="GO:0004497">
    <property type="term" value="F:monooxygenase activity"/>
    <property type="evidence" value="ECO:0007669"/>
    <property type="project" value="UniProtKB-KW"/>
</dbReference>
<comment type="cofactor">
    <cofactor evidence="1">
        <name>FAD</name>
        <dbReference type="ChEBI" id="CHEBI:57692"/>
    </cofactor>
</comment>
<dbReference type="EMBL" id="CP021112">
    <property type="protein sequence ID" value="ARQ01527.1"/>
    <property type="molecule type" value="Genomic_DNA"/>
</dbReference>
<dbReference type="PANTHER" id="PTHR13789">
    <property type="entry name" value="MONOOXYGENASE"/>
    <property type="match status" value="1"/>
</dbReference>
<gene>
    <name evidence="6" type="ORF">CAK95_22270</name>
</gene>
<keyword evidence="4" id="KW-0560">Oxidoreductase</keyword>
<reference evidence="6 7" key="1">
    <citation type="submission" date="2017-05" db="EMBL/GenBank/DDBJ databases">
        <title>Full genome sequence of Pseudorhodoplanes sinuspersici.</title>
        <authorList>
            <person name="Dastgheib S.M.M."/>
            <person name="Shavandi M."/>
            <person name="Tirandaz H."/>
        </authorList>
    </citation>
    <scope>NUCLEOTIDE SEQUENCE [LARGE SCALE GENOMIC DNA]</scope>
    <source>
        <strain evidence="6 7">RIPI110</strain>
    </source>
</reference>
<name>A0A1W6ZVW0_9HYPH</name>
<dbReference type="SUPFAM" id="SSF51905">
    <property type="entry name" value="FAD/NAD(P)-binding domain"/>
    <property type="match status" value="1"/>
</dbReference>
<dbReference type="GO" id="GO:0071949">
    <property type="term" value="F:FAD binding"/>
    <property type="evidence" value="ECO:0007669"/>
    <property type="project" value="InterPro"/>
</dbReference>
<accession>A0A1W6ZVW0</accession>
<keyword evidence="3" id="KW-0274">FAD</keyword>
<evidence type="ECO:0000313" key="6">
    <source>
        <dbReference type="EMBL" id="ARQ01527.1"/>
    </source>
</evidence>
<dbReference type="Pfam" id="PF01494">
    <property type="entry name" value="FAD_binding_3"/>
    <property type="match status" value="1"/>
</dbReference>
<evidence type="ECO:0000256" key="4">
    <source>
        <dbReference type="ARBA" id="ARBA00023002"/>
    </source>
</evidence>
<keyword evidence="5" id="KW-0503">Monooxygenase</keyword>
<protein>
    <submittedName>
        <fullName evidence="6">Salicylate hydroxylase</fullName>
    </submittedName>
</protein>
<dbReference type="RefSeq" id="WP_086089919.1">
    <property type="nucleotide sequence ID" value="NZ_CP021112.1"/>
</dbReference>
<proteinExistence type="predicted"/>
<evidence type="ECO:0000256" key="1">
    <source>
        <dbReference type="ARBA" id="ARBA00001974"/>
    </source>
</evidence>
<dbReference type="NCBIfam" id="NF006021">
    <property type="entry name" value="PRK08163.1"/>
    <property type="match status" value="1"/>
</dbReference>
<dbReference type="SUPFAM" id="SSF54373">
    <property type="entry name" value="FAD-linked reductases, C-terminal domain"/>
    <property type="match status" value="1"/>
</dbReference>
<evidence type="ECO:0000256" key="3">
    <source>
        <dbReference type="ARBA" id="ARBA00022827"/>
    </source>
</evidence>
<dbReference type="AlphaFoldDB" id="A0A1W6ZVW0"/>
<dbReference type="PANTHER" id="PTHR13789:SF318">
    <property type="entry name" value="GERANYLGERANYL DIPHOSPHATE REDUCTASE"/>
    <property type="match status" value="1"/>
</dbReference>
<evidence type="ECO:0000256" key="5">
    <source>
        <dbReference type="ARBA" id="ARBA00023033"/>
    </source>
</evidence>
<keyword evidence="7" id="KW-1185">Reference proteome</keyword>
<sequence length="394" mass="44195">MAGLNDQDLPFLIVGGGIGGLVTAYALALKGFPVRVLEQSDDFREIGAGIQLGPNIFMALDKIGLKDAILADAWVPPHQEMRDALTGKLITEVPLNEEFIRRFKQPYAVTHRHDIHATFLKACQGSGLITLETSREVADFEDDGKTATAVLKNGGRIKGRALIGCDGLWSKIRGRVVGDGKPRVSGHIAYRAVLKKEDVPADLWQPGVILWAGPRTHFVHYPLRRGELYNLVAVFHSDHYSEGWDSEGDKQLLFDHFKGQRPEVLRMLERIETWRYWVLCDREPIKNWSKGRVTLLGDAAHPMLQYLAQGACQATEDAVWLAEKVAEQPDDLPAAFQAYQQQRYLRTARVQIMARIYGEFYHARGPAAELRDMMLSARTPSQSFDGIAWLYGSM</sequence>